<dbReference type="EMBL" id="CAJPDR010000350">
    <property type="protein sequence ID" value="CAF9933241.1"/>
    <property type="molecule type" value="Genomic_DNA"/>
</dbReference>
<reference evidence="1" key="1">
    <citation type="submission" date="2021-03" db="EMBL/GenBank/DDBJ databases">
        <authorList>
            <person name="Tagirdzhanova G."/>
        </authorList>
    </citation>
    <scope>NUCLEOTIDE SEQUENCE</scope>
</reference>
<protein>
    <recommendedName>
        <fullName evidence="3">Apple domain-containing protein</fullName>
    </recommendedName>
</protein>
<name>A0A8H3FYZ4_9LECA</name>
<evidence type="ECO:0008006" key="3">
    <source>
        <dbReference type="Google" id="ProtNLM"/>
    </source>
</evidence>
<accession>A0A8H3FYZ4</accession>
<keyword evidence="2" id="KW-1185">Reference proteome</keyword>
<sequence length="128" mass="13671">MENQSTASVSSNNITSFHPTTSCTKLSSPYTASPSGGDAQFNLDCKSDYPNSNLVGIFVYNFEDCIEACASYNLGQTLHPNSTCWAVGYRVDFLYREPGGGGNCFLKGMKDLGAVENTNASSAVLITD</sequence>
<organism evidence="1 2">
    <name type="scientific">Alectoria fallacina</name>
    <dbReference type="NCBI Taxonomy" id="1903189"/>
    <lineage>
        <taxon>Eukaryota</taxon>
        <taxon>Fungi</taxon>
        <taxon>Dikarya</taxon>
        <taxon>Ascomycota</taxon>
        <taxon>Pezizomycotina</taxon>
        <taxon>Lecanoromycetes</taxon>
        <taxon>OSLEUM clade</taxon>
        <taxon>Lecanoromycetidae</taxon>
        <taxon>Lecanorales</taxon>
        <taxon>Lecanorineae</taxon>
        <taxon>Parmeliaceae</taxon>
        <taxon>Alectoria</taxon>
    </lineage>
</organism>
<proteinExistence type="predicted"/>
<comment type="caution">
    <text evidence="1">The sequence shown here is derived from an EMBL/GenBank/DDBJ whole genome shotgun (WGS) entry which is preliminary data.</text>
</comment>
<evidence type="ECO:0000313" key="1">
    <source>
        <dbReference type="EMBL" id="CAF9933241.1"/>
    </source>
</evidence>
<dbReference type="Proteomes" id="UP000664203">
    <property type="component" value="Unassembled WGS sequence"/>
</dbReference>
<gene>
    <name evidence="1" type="ORF">ALECFALPRED_005534</name>
</gene>
<dbReference type="OrthoDB" id="5358884at2759"/>
<evidence type="ECO:0000313" key="2">
    <source>
        <dbReference type="Proteomes" id="UP000664203"/>
    </source>
</evidence>
<dbReference type="AlphaFoldDB" id="A0A8H3FYZ4"/>